<dbReference type="EMBL" id="CP042434">
    <property type="protein sequence ID" value="QEC74049.1"/>
    <property type="molecule type" value="Genomic_DNA"/>
</dbReference>
<organism evidence="2 3">
    <name type="scientific">Arachidicoccus ginsenosidivorans</name>
    <dbReference type="NCBI Taxonomy" id="496057"/>
    <lineage>
        <taxon>Bacteria</taxon>
        <taxon>Pseudomonadati</taxon>
        <taxon>Bacteroidota</taxon>
        <taxon>Chitinophagia</taxon>
        <taxon>Chitinophagales</taxon>
        <taxon>Chitinophagaceae</taxon>
        <taxon>Arachidicoccus</taxon>
    </lineage>
</organism>
<evidence type="ECO:0000259" key="1">
    <source>
        <dbReference type="Pfam" id="PF13304"/>
    </source>
</evidence>
<reference evidence="2 3" key="1">
    <citation type="journal article" date="2017" name="Int. J. Syst. Evol. Microbiol.">
        <title>Arachidicoccus ginsenosidivorans sp. nov., with ginsenoside-converting activity isolated from ginseng cultivating soil.</title>
        <authorList>
            <person name="Siddiqi M.Z."/>
            <person name="Aslam Z."/>
            <person name="Im W.T."/>
        </authorList>
    </citation>
    <scope>NUCLEOTIDE SEQUENCE [LARGE SCALE GENOMIC DNA]</scope>
    <source>
        <strain evidence="2 3">Gsoil 809</strain>
    </source>
</reference>
<gene>
    <name evidence="2" type="ORF">FSB73_22615</name>
</gene>
<feature type="domain" description="ATPase AAA-type core" evidence="1">
    <location>
        <begin position="52"/>
        <end position="372"/>
    </location>
</feature>
<dbReference type="PANTHER" id="PTHR40396:SF1">
    <property type="entry name" value="ATPASE AAA-TYPE CORE DOMAIN-CONTAINING PROTEIN"/>
    <property type="match status" value="1"/>
</dbReference>
<dbReference type="Pfam" id="PF13304">
    <property type="entry name" value="AAA_21"/>
    <property type="match status" value="1"/>
</dbReference>
<dbReference type="Proteomes" id="UP000321291">
    <property type="component" value="Chromosome"/>
</dbReference>
<dbReference type="InterPro" id="IPR027417">
    <property type="entry name" value="P-loop_NTPase"/>
</dbReference>
<evidence type="ECO:0000313" key="3">
    <source>
        <dbReference type="Proteomes" id="UP000321291"/>
    </source>
</evidence>
<sequence>MLIQFSVRNFKSFREKATLSLVASGYDKTTREIENVTSLSHSTKELRLLKSAVIYGANASGKTKLVEALYFMKQFVRSSADEQPNDKIKVEPFLLDTYSESESSEFEVIFIRDGIRYRYGFEILPQLIVAEWLFKKEKDTEIELFYRTKQEFEFHGRIPEFKIGRKVAKDQMVKSTTLWLTAAAKWNDDLSKFIIKWFQKLHILSGLNDRSYMAYTLNQIKTGKMRGAITNFVRAASIGLEEISIVNLGIEDLPDQLSNEIRERIIQEIINEEGYLVEDIATYRRYDKNGNRVANKDFKIDQHESAGTRKYLALSGPVLDVLANGSILIVDELDARLHPNLVCKIIELFNSKLHNPMSAQLIFNTHDTNLLNVGLLRRDQIWFTEKDRYGASILYSLNDYSPRKNENLEKNYLQGNYGGIPYLGNFEQLIKSTSSNENAE</sequence>
<keyword evidence="3" id="KW-1185">Reference proteome</keyword>
<keyword evidence="2" id="KW-0547">Nucleotide-binding</keyword>
<protein>
    <submittedName>
        <fullName evidence="2">ATP-binding protein</fullName>
    </submittedName>
</protein>
<dbReference type="InterPro" id="IPR003959">
    <property type="entry name" value="ATPase_AAA_core"/>
</dbReference>
<name>A0A5B8VRI8_9BACT</name>
<evidence type="ECO:0000313" key="2">
    <source>
        <dbReference type="EMBL" id="QEC74049.1"/>
    </source>
</evidence>
<dbReference type="GO" id="GO:0005524">
    <property type="term" value="F:ATP binding"/>
    <property type="evidence" value="ECO:0007669"/>
    <property type="project" value="UniProtKB-KW"/>
</dbReference>
<dbReference type="AlphaFoldDB" id="A0A5B8VRI8"/>
<dbReference type="SUPFAM" id="SSF52540">
    <property type="entry name" value="P-loop containing nucleoside triphosphate hydrolases"/>
    <property type="match status" value="1"/>
</dbReference>
<dbReference type="OrthoDB" id="9809324at2"/>
<dbReference type="GO" id="GO:0016887">
    <property type="term" value="F:ATP hydrolysis activity"/>
    <property type="evidence" value="ECO:0007669"/>
    <property type="project" value="InterPro"/>
</dbReference>
<accession>A0A5B8VRI8</accession>
<dbReference type="KEGG" id="agi:FSB73_22615"/>
<dbReference type="Gene3D" id="3.40.50.300">
    <property type="entry name" value="P-loop containing nucleotide triphosphate hydrolases"/>
    <property type="match status" value="1"/>
</dbReference>
<keyword evidence="2" id="KW-0067">ATP-binding</keyword>
<dbReference type="PANTHER" id="PTHR40396">
    <property type="entry name" value="ATPASE-LIKE PROTEIN"/>
    <property type="match status" value="1"/>
</dbReference>
<proteinExistence type="predicted"/>
<dbReference type="RefSeq" id="WP_146787645.1">
    <property type="nucleotide sequence ID" value="NZ_CP042434.1"/>
</dbReference>